<keyword evidence="3" id="KW-1185">Reference proteome</keyword>
<organism evidence="2 3">
    <name type="scientific">Sphingomonas insulae</name>
    <dbReference type="NCBI Taxonomy" id="424800"/>
    <lineage>
        <taxon>Bacteria</taxon>
        <taxon>Pseudomonadati</taxon>
        <taxon>Pseudomonadota</taxon>
        <taxon>Alphaproteobacteria</taxon>
        <taxon>Sphingomonadales</taxon>
        <taxon>Sphingomonadaceae</taxon>
        <taxon>Sphingomonas</taxon>
    </lineage>
</organism>
<feature type="transmembrane region" description="Helical" evidence="1">
    <location>
        <begin position="29"/>
        <end position="48"/>
    </location>
</feature>
<comment type="caution">
    <text evidence="2">The sequence shown here is derived from an EMBL/GenBank/DDBJ whole genome shotgun (WGS) entry which is preliminary data.</text>
</comment>
<accession>A0ABN1HXC4</accession>
<sequence>MLPVYRRTVVTTFAFQEVSMFNSDIGRKLAAIVCTVVFSATCVVGAVGPATGGSQGAAAAARLTA</sequence>
<protein>
    <submittedName>
        <fullName evidence="2">Uncharacterized protein</fullName>
    </submittedName>
</protein>
<evidence type="ECO:0000313" key="2">
    <source>
        <dbReference type="EMBL" id="GAA0671562.1"/>
    </source>
</evidence>
<name>A0ABN1HXC4_9SPHN</name>
<proteinExistence type="predicted"/>
<reference evidence="2 3" key="1">
    <citation type="journal article" date="2019" name="Int. J. Syst. Evol. Microbiol.">
        <title>The Global Catalogue of Microorganisms (GCM) 10K type strain sequencing project: providing services to taxonomists for standard genome sequencing and annotation.</title>
        <authorList>
            <consortium name="The Broad Institute Genomics Platform"/>
            <consortium name="The Broad Institute Genome Sequencing Center for Infectious Disease"/>
            <person name="Wu L."/>
            <person name="Ma J."/>
        </authorList>
    </citation>
    <scope>NUCLEOTIDE SEQUENCE [LARGE SCALE GENOMIC DNA]</scope>
    <source>
        <strain evidence="2 3">JCM 14603</strain>
    </source>
</reference>
<dbReference type="Proteomes" id="UP001500238">
    <property type="component" value="Unassembled WGS sequence"/>
</dbReference>
<keyword evidence="1" id="KW-0472">Membrane</keyword>
<keyword evidence="1" id="KW-1133">Transmembrane helix</keyword>
<evidence type="ECO:0000313" key="3">
    <source>
        <dbReference type="Proteomes" id="UP001500238"/>
    </source>
</evidence>
<evidence type="ECO:0000256" key="1">
    <source>
        <dbReference type="SAM" id="Phobius"/>
    </source>
</evidence>
<gene>
    <name evidence="2" type="ORF">GCM10009102_23170</name>
</gene>
<keyword evidence="1" id="KW-0812">Transmembrane</keyword>
<dbReference type="EMBL" id="BAAAES010000009">
    <property type="protein sequence ID" value="GAA0671562.1"/>
    <property type="molecule type" value="Genomic_DNA"/>
</dbReference>